<dbReference type="STRING" id="4846.A0A367KMH7"/>
<feature type="non-terminal residue" evidence="2">
    <location>
        <position position="360"/>
    </location>
</feature>
<dbReference type="Gene3D" id="3.40.50.10190">
    <property type="entry name" value="BRCT domain"/>
    <property type="match status" value="2"/>
</dbReference>
<protein>
    <recommendedName>
        <fullName evidence="1">BRCT domain-containing protein</fullName>
    </recommendedName>
</protein>
<keyword evidence="3" id="KW-1185">Reference proteome</keyword>
<feature type="domain" description="BRCT" evidence="1">
    <location>
        <begin position="201"/>
        <end position="291"/>
    </location>
</feature>
<accession>A0A367KMH7</accession>
<dbReference type="Proteomes" id="UP000253551">
    <property type="component" value="Unassembled WGS sequence"/>
</dbReference>
<dbReference type="InterPro" id="IPR053036">
    <property type="entry name" value="CellCycle_DNARepair_Reg"/>
</dbReference>
<evidence type="ECO:0000313" key="3">
    <source>
        <dbReference type="Proteomes" id="UP000253551"/>
    </source>
</evidence>
<dbReference type="SUPFAM" id="SSF52113">
    <property type="entry name" value="BRCT domain"/>
    <property type="match status" value="2"/>
</dbReference>
<reference evidence="2 3" key="1">
    <citation type="journal article" date="2018" name="G3 (Bethesda)">
        <title>Phylogenetic and Phylogenomic Definition of Rhizopus Species.</title>
        <authorList>
            <person name="Gryganskyi A.P."/>
            <person name="Golan J."/>
            <person name="Dolatabadi S."/>
            <person name="Mondo S."/>
            <person name="Robb S."/>
            <person name="Idnurm A."/>
            <person name="Muszewska A."/>
            <person name="Steczkiewicz K."/>
            <person name="Masonjones S."/>
            <person name="Liao H.L."/>
            <person name="Gajdeczka M.T."/>
            <person name="Anike F."/>
            <person name="Vuek A."/>
            <person name="Anishchenko I.M."/>
            <person name="Voigt K."/>
            <person name="de Hoog G.S."/>
            <person name="Smith M.E."/>
            <person name="Heitman J."/>
            <person name="Vilgalys R."/>
            <person name="Stajich J.E."/>
        </authorList>
    </citation>
    <scope>NUCLEOTIDE SEQUENCE [LARGE SCALE GENOMIC DNA]</scope>
    <source>
        <strain evidence="2 3">LSU 92-RS-03</strain>
    </source>
</reference>
<dbReference type="PANTHER" id="PTHR47667:SF1">
    <property type="entry name" value="REGULATOR OF TY1 TRANSPOSITION PROTEIN 107"/>
    <property type="match status" value="1"/>
</dbReference>
<dbReference type="InterPro" id="IPR036420">
    <property type="entry name" value="BRCT_dom_sf"/>
</dbReference>
<feature type="domain" description="BRCT" evidence="1">
    <location>
        <begin position="76"/>
        <end position="178"/>
    </location>
</feature>
<comment type="caution">
    <text evidence="2">The sequence shown here is derived from an EMBL/GenBank/DDBJ whole genome shotgun (WGS) entry which is preliminary data.</text>
</comment>
<proteinExistence type="predicted"/>
<evidence type="ECO:0000313" key="2">
    <source>
        <dbReference type="EMBL" id="RCI03433.1"/>
    </source>
</evidence>
<dbReference type="OrthoDB" id="342264at2759"/>
<evidence type="ECO:0000259" key="1">
    <source>
        <dbReference type="PROSITE" id="PS50172"/>
    </source>
</evidence>
<dbReference type="InterPro" id="IPR001357">
    <property type="entry name" value="BRCT_dom"/>
</dbReference>
<organism evidence="2 3">
    <name type="scientific">Rhizopus stolonifer</name>
    <name type="common">Rhizopus nigricans</name>
    <dbReference type="NCBI Taxonomy" id="4846"/>
    <lineage>
        <taxon>Eukaryota</taxon>
        <taxon>Fungi</taxon>
        <taxon>Fungi incertae sedis</taxon>
        <taxon>Mucoromycota</taxon>
        <taxon>Mucoromycotina</taxon>
        <taxon>Mucoromycetes</taxon>
        <taxon>Mucorales</taxon>
        <taxon>Mucorineae</taxon>
        <taxon>Rhizopodaceae</taxon>
        <taxon>Rhizopus</taxon>
    </lineage>
</organism>
<dbReference type="PROSITE" id="PS50172">
    <property type="entry name" value="BRCT"/>
    <property type="match status" value="2"/>
</dbReference>
<dbReference type="Pfam" id="PF12738">
    <property type="entry name" value="PTCB-BRCT"/>
    <property type="match status" value="2"/>
</dbReference>
<dbReference type="SMART" id="SM00292">
    <property type="entry name" value="BRCT"/>
    <property type="match status" value="3"/>
</dbReference>
<sequence length="360" mass="40773">MDVVYSIDPLLSSTLKTYLTNLLESNGATQANEINLYISKENTHNQSNVHSVTPLWVEVAVNNGFVHNPKYYSPLHPNSFLSGVVLTLLDVSLWSLLSSINNNKIPPPEIQLIAKQIKKYCGQIRNDLTEDITHLICIDPRGAQYTHCIEHRIPVVLPQWLDDCQRFQERLDPRPYQFPTPIIQTPAPLYPYPSLEHLSNNPSGALSRHTLYFGKDIQIKDDFKLQLINAIKRAGGNISTEYNTLVTLVILKYRSEEAMCAFRDHKEMASLWWLTNTLARGHYLSPMRSLLDYPVPLGGILGMERVSITITGYKGPDREFLRRLVIHAGAVLNPLMDASATHLICGDKRSAKYEDAKRRG</sequence>
<dbReference type="AlphaFoldDB" id="A0A367KMH7"/>
<name>A0A367KMH7_RHIST</name>
<dbReference type="PANTHER" id="PTHR47667">
    <property type="entry name" value="REGULATOR OF TY1 TRANSPOSITION PROTEIN 107"/>
    <property type="match status" value="1"/>
</dbReference>
<gene>
    <name evidence="2" type="ORF">CU098_002279</name>
</gene>
<dbReference type="EMBL" id="PJQM01001021">
    <property type="protein sequence ID" value="RCI03433.1"/>
    <property type="molecule type" value="Genomic_DNA"/>
</dbReference>